<dbReference type="GeneID" id="39873222"/>
<reference evidence="1 2" key="1">
    <citation type="journal article" date="2017" name="BMC Genomics">
        <title>Whole-genome assembly of Babesia ovata and comparative genomics between closely related pathogens.</title>
        <authorList>
            <person name="Yamagishi J."/>
            <person name="Asada M."/>
            <person name="Hakimi H."/>
            <person name="Tanaka T.Q."/>
            <person name="Sugimoto C."/>
            <person name="Kawazu S."/>
        </authorList>
    </citation>
    <scope>NUCLEOTIDE SEQUENCE [LARGE SCALE GENOMIC DNA]</scope>
    <source>
        <strain evidence="1 2">Miyake</strain>
    </source>
</reference>
<sequence>MRLQENLVWLKDASNAKKGIITETDVSLANKLAALSNLKRCPENASSVEIAQYMLRNFSILKQMLPLMSQCTAEFKHTYAMGNEFVRYVVAMTVKHQHLLTKEIITEALDFLVALESSDVRDVLFTLINALHQLPDTETLCLQHCNNLLLLLQNTGGRIDTKEVYDLVTSVVYKVIIAGIDIDALGAALSVLHIMRQHHPEDKQLDELTTVYIGEVKHNMYALEPAALLNVLQFMYRSAYVDDALYTSSMEALLYNIDLMTFEEKSTLLLLLPFLKHMCLLLTPNIATNVYSEECQMLNAALRKEFENKIEYMPFEEMITFCLAISLMFKQSGVVRKLLLRNIQRPMVEAVDGETFLKLLACCNTLHINSSYVDVSRLLSKMARGKLAGGTGPELLQAFKSLAQIAAKRHRKYLIPLVQDALEKNKTDVAAIIDCLHLYATLNMQRINANVLDSGFALLFPHINPQNQIPTSQMQCSSVEGAADKVSGEGLAHVSTGGWEGVRATGEAATSDASTVPFAVSAPIGHTDTTDTDHKIAIKRETDVLYIAKSNSVAKDIPLRGLIKLLECLTKVELDMSYVQPISSLLQTSILQKVKYSSNVSMVDLAAVLKQLTESRIVCAELADAILDRVYHCPDQLEDTDSAATILQFIEFTGHGGYATKLSQPLFEFCLRKPTATLMEVLEYEKCKRPQFYAAYMEMMQPASYDVPDRLGSVAEHTPIIGTNLGALARDLRLPRATGGKSHQALKQWITKHDSGYEYVEFHEIDNLVVDFYYPGLRTAVQVIKRQDCYGMFTI</sequence>
<protein>
    <submittedName>
        <fullName evidence="1">Uncharacterized protein</fullName>
    </submittedName>
</protein>
<comment type="caution">
    <text evidence="1">The sequence shown here is derived from an EMBL/GenBank/DDBJ whole genome shotgun (WGS) entry which is preliminary data.</text>
</comment>
<gene>
    <name evidence="1" type="ORF">BOVATA_009450</name>
</gene>
<dbReference type="AlphaFoldDB" id="A0A2H6K8W5"/>
<dbReference type="Proteomes" id="UP000236319">
    <property type="component" value="Unassembled WGS sequence"/>
</dbReference>
<dbReference type="OrthoDB" id="365118at2759"/>
<keyword evidence="2" id="KW-1185">Reference proteome</keyword>
<dbReference type="EMBL" id="BDSA01000001">
    <property type="protein sequence ID" value="GBE59452.1"/>
    <property type="molecule type" value="Genomic_DNA"/>
</dbReference>
<evidence type="ECO:0000313" key="2">
    <source>
        <dbReference type="Proteomes" id="UP000236319"/>
    </source>
</evidence>
<proteinExistence type="predicted"/>
<dbReference type="RefSeq" id="XP_028865695.1">
    <property type="nucleotide sequence ID" value="XM_029009862.1"/>
</dbReference>
<evidence type="ECO:0000313" key="1">
    <source>
        <dbReference type="EMBL" id="GBE59452.1"/>
    </source>
</evidence>
<name>A0A2H6K8W5_9APIC</name>
<organism evidence="1 2">
    <name type="scientific">Babesia ovata</name>
    <dbReference type="NCBI Taxonomy" id="189622"/>
    <lineage>
        <taxon>Eukaryota</taxon>
        <taxon>Sar</taxon>
        <taxon>Alveolata</taxon>
        <taxon>Apicomplexa</taxon>
        <taxon>Aconoidasida</taxon>
        <taxon>Piroplasmida</taxon>
        <taxon>Babesiidae</taxon>
        <taxon>Babesia</taxon>
    </lineage>
</organism>
<dbReference type="VEuPathDB" id="PiroplasmaDB:BOVATA_009450"/>
<accession>A0A2H6K8W5</accession>